<evidence type="ECO:0000313" key="2">
    <source>
        <dbReference type="EMBL" id="SIR88998.1"/>
    </source>
</evidence>
<dbReference type="STRING" id="58117.SAMN05421833_118135"/>
<feature type="transmembrane region" description="Helical" evidence="1">
    <location>
        <begin position="163"/>
        <end position="180"/>
    </location>
</feature>
<evidence type="ECO:0000256" key="1">
    <source>
        <dbReference type="SAM" id="Phobius"/>
    </source>
</evidence>
<name>A0A1N7ELN9_9ACTN</name>
<protein>
    <submittedName>
        <fullName evidence="2">Uncharacterized protein</fullName>
    </submittedName>
</protein>
<keyword evidence="1" id="KW-0812">Transmembrane</keyword>
<dbReference type="AlphaFoldDB" id="A0A1N7ELN9"/>
<organism evidence="2 3">
    <name type="scientific">Microbispora rosea</name>
    <dbReference type="NCBI Taxonomy" id="58117"/>
    <lineage>
        <taxon>Bacteria</taxon>
        <taxon>Bacillati</taxon>
        <taxon>Actinomycetota</taxon>
        <taxon>Actinomycetes</taxon>
        <taxon>Streptosporangiales</taxon>
        <taxon>Streptosporangiaceae</taxon>
        <taxon>Microbispora</taxon>
    </lineage>
</organism>
<keyword evidence="3" id="KW-1185">Reference proteome</keyword>
<proteinExistence type="predicted"/>
<keyword evidence="1" id="KW-1133">Transmembrane helix</keyword>
<feature type="transmembrane region" description="Helical" evidence="1">
    <location>
        <begin position="52"/>
        <end position="69"/>
    </location>
</feature>
<keyword evidence="1" id="KW-0472">Membrane</keyword>
<feature type="transmembrane region" description="Helical" evidence="1">
    <location>
        <begin position="123"/>
        <end position="142"/>
    </location>
</feature>
<feature type="transmembrane region" description="Helical" evidence="1">
    <location>
        <begin position="81"/>
        <end position="103"/>
    </location>
</feature>
<dbReference type="Proteomes" id="UP000186096">
    <property type="component" value="Unassembled WGS sequence"/>
</dbReference>
<evidence type="ECO:0000313" key="3">
    <source>
        <dbReference type="Proteomes" id="UP000186096"/>
    </source>
</evidence>
<reference evidence="3" key="1">
    <citation type="submission" date="2017-01" db="EMBL/GenBank/DDBJ databases">
        <authorList>
            <person name="Varghese N."/>
            <person name="Submissions S."/>
        </authorList>
    </citation>
    <scope>NUCLEOTIDE SEQUENCE [LARGE SCALE GENOMIC DNA]</scope>
    <source>
        <strain evidence="3">ATCC 12950</strain>
    </source>
</reference>
<dbReference type="EMBL" id="FTNI01000018">
    <property type="protein sequence ID" value="SIR88998.1"/>
    <property type="molecule type" value="Genomic_DNA"/>
</dbReference>
<accession>A0A1N7ELN9</accession>
<gene>
    <name evidence="2" type="ORF">SAMN05421833_118135</name>
</gene>
<sequence length="455" mass="49510">MASAAEAGYILSLRNSSAFFTEFFYPAMCPGWDAYMEAALPLSVLHSWMPPVWYGGLPAVVVAFLAHWISTRARHPLIGRVVSRVLAALLLVAYSTAPLALAVDIGINRSCLGVWGGPEGAALFLRGDIAPMLAALCVLAAVRTPRHRIRRLITSRPFRRGTVILAALGLLALLPAADLTNGPIAPLDHCPTGDGTRVLTGEHAYLCQARGGGAFANVSDRDLLAYGQAACRAYTGRLEDAYAIAPICPPAATRVQANIDAEEAEFRAEETRNQKVCDSSRHRPRITPVRVTRDRAFTDYGVLESFEYARGVAENPWDDGVLDKAQKNGLVATGTGHVIILSHSDYDICLTLETYRRRPPLELKGWDHVVEVGYDSLTGHIELMDPMSGLTDVPNLAFRGKGHYRIRVHYRSPGWKAWTPQHLLVMVYPGTGRPVAEYCGAGAGRGVTSSRRGCR</sequence>